<dbReference type="RefSeq" id="XP_033768236.1">
    <property type="nucleotide sequence ID" value="XM_033912345.1"/>
</dbReference>
<protein>
    <submittedName>
        <fullName evidence="1">F1F0 ATP synthase subunit i</fullName>
    </submittedName>
</protein>
<dbReference type="OrthoDB" id="5520611at2759"/>
<dbReference type="GeneID" id="54632626"/>
<dbReference type="AlphaFoldDB" id="A0A8B8UX03"/>
<organism evidence="1">
    <name type="scientific">Saccharomyces paradoxus</name>
    <name type="common">Yeast</name>
    <name type="synonym">Saccharomyces douglasii</name>
    <dbReference type="NCBI Taxonomy" id="27291"/>
    <lineage>
        <taxon>Eukaryota</taxon>
        <taxon>Fungi</taxon>
        <taxon>Dikarya</taxon>
        <taxon>Ascomycota</taxon>
        <taxon>Saccharomycotina</taxon>
        <taxon>Saccharomycetes</taxon>
        <taxon>Saccharomycetales</taxon>
        <taxon>Saccharomycetaceae</taxon>
        <taxon>Saccharomyces</taxon>
    </lineage>
</organism>
<dbReference type="InterPro" id="IPR006995">
    <property type="entry name" value="ATP_synth_F0_jsu"/>
</dbReference>
<reference evidence="1" key="4">
    <citation type="submission" date="2025-08" db="UniProtKB">
        <authorList>
            <consortium name="RefSeq"/>
        </authorList>
    </citation>
    <scope>IDENTIFICATION</scope>
    <source>
        <strain evidence="1">CBS432</strain>
    </source>
</reference>
<reference evidence="1" key="2">
    <citation type="submission" date="2020-01" db="EMBL/GenBank/DDBJ databases">
        <title>Population-level Yeast Reference Genomes.</title>
        <authorList>
            <person name="Yue J.-X."/>
        </authorList>
    </citation>
    <scope>NUCLEOTIDE SEQUENCE</scope>
    <source>
        <strain evidence="1">CBS432</strain>
    </source>
</reference>
<dbReference type="KEGG" id="spao:SPAR_M00490"/>
<dbReference type="PANTHER" id="PTHR28060">
    <property type="entry name" value="ATP SYNTHASE SUBUNIT J, MITOCHONDRIAL"/>
    <property type="match status" value="1"/>
</dbReference>
<dbReference type="GO" id="GO:0045259">
    <property type="term" value="C:proton-transporting ATP synthase complex"/>
    <property type="evidence" value="ECO:0007669"/>
    <property type="project" value="InterPro"/>
</dbReference>
<gene>
    <name evidence="1" type="primary">ATP18</name>
    <name evidence="1" type="ORF">SPAR_M00490</name>
</gene>
<dbReference type="VEuPathDB" id="FungiDB:SPAR_M00490"/>
<reference evidence="1" key="3">
    <citation type="submission" date="2025-07" db="EMBL/GenBank/DDBJ databases">
        <authorList>
            <consortium name="NCBI Genome Project"/>
        </authorList>
    </citation>
    <scope>NUCLEOTIDE SEQUENCE</scope>
    <source>
        <strain evidence="1">CBS432</strain>
    </source>
</reference>
<dbReference type="Pfam" id="PF04911">
    <property type="entry name" value="ATP-synt_J"/>
    <property type="match status" value="1"/>
</dbReference>
<sequence length="59" mass="6674">MLKRFPTPVLKVYWPFFVAGAAVYYGMSKAADLSSNTKEFINDPRNPRFAKGGKFVEVD</sequence>
<proteinExistence type="predicted"/>
<name>A0A8B8UX03_SACPA</name>
<dbReference type="GO" id="GO:0046933">
    <property type="term" value="F:proton-transporting ATP synthase activity, rotational mechanism"/>
    <property type="evidence" value="ECO:0007669"/>
    <property type="project" value="TreeGrafter"/>
</dbReference>
<dbReference type="PANTHER" id="PTHR28060:SF1">
    <property type="entry name" value="ATP SYNTHASE SUBUNIT J, MITOCHONDRIAL"/>
    <property type="match status" value="1"/>
</dbReference>
<evidence type="ECO:0000313" key="1">
    <source>
        <dbReference type="RefSeq" id="XP_033768236.1"/>
    </source>
</evidence>
<accession>A0A8B8UX03</accession>
<reference evidence="1" key="1">
    <citation type="journal article" date="2017" name="Nat. Genet.">
        <title>Contrasting evolutionary genome dynamics between domesticated and wild yeasts.</title>
        <authorList>
            <person name="Yue J.X."/>
            <person name="Li J."/>
            <person name="Aigrain L."/>
            <person name="Hallin J."/>
            <person name="Persson K."/>
            <person name="Oliver K."/>
            <person name="Bergstrom A."/>
            <person name="Coupland P."/>
            <person name="Warringer J."/>
            <person name="Lagomarsino M.C."/>
            <person name="Fischer G."/>
            <person name="Durbin R."/>
            <person name="Liti G."/>
        </authorList>
    </citation>
    <scope>NUCLEOTIDE SEQUENCE</scope>
    <source>
        <strain evidence="1">CBS432</strain>
    </source>
</reference>